<accession>A0AAV9LNI2</accession>
<dbReference type="EMBL" id="JAWPEI010000005">
    <property type="protein sequence ID" value="KAK4726928.1"/>
    <property type="molecule type" value="Genomic_DNA"/>
</dbReference>
<keyword evidence="3" id="KW-1185">Reference proteome</keyword>
<proteinExistence type="predicted"/>
<feature type="region of interest" description="Disordered" evidence="1">
    <location>
        <begin position="61"/>
        <end position="87"/>
    </location>
</feature>
<dbReference type="AlphaFoldDB" id="A0AAV9LNI2"/>
<organism evidence="2 3">
    <name type="scientific">Solanum pinnatisectum</name>
    <name type="common">tansyleaf nightshade</name>
    <dbReference type="NCBI Taxonomy" id="50273"/>
    <lineage>
        <taxon>Eukaryota</taxon>
        <taxon>Viridiplantae</taxon>
        <taxon>Streptophyta</taxon>
        <taxon>Embryophyta</taxon>
        <taxon>Tracheophyta</taxon>
        <taxon>Spermatophyta</taxon>
        <taxon>Magnoliopsida</taxon>
        <taxon>eudicotyledons</taxon>
        <taxon>Gunneridae</taxon>
        <taxon>Pentapetalae</taxon>
        <taxon>asterids</taxon>
        <taxon>lamiids</taxon>
        <taxon>Solanales</taxon>
        <taxon>Solanaceae</taxon>
        <taxon>Solanoideae</taxon>
        <taxon>Solaneae</taxon>
        <taxon>Solanum</taxon>
    </lineage>
</organism>
<reference evidence="2 3" key="1">
    <citation type="submission" date="2023-10" db="EMBL/GenBank/DDBJ databases">
        <title>Genome-Wide Identification Analysis in wild type Solanum Pinnatisectum Reveals Some Genes Defensing Phytophthora Infestans.</title>
        <authorList>
            <person name="Sun C."/>
        </authorList>
    </citation>
    <scope>NUCLEOTIDE SEQUENCE [LARGE SCALE GENOMIC DNA]</scope>
    <source>
        <strain evidence="2">LQN</strain>
        <tissue evidence="2">Leaf</tissue>
    </source>
</reference>
<evidence type="ECO:0000256" key="1">
    <source>
        <dbReference type="SAM" id="MobiDB-lite"/>
    </source>
</evidence>
<evidence type="ECO:0000313" key="3">
    <source>
        <dbReference type="Proteomes" id="UP001311915"/>
    </source>
</evidence>
<gene>
    <name evidence="2" type="ORF">R3W88_031845</name>
</gene>
<evidence type="ECO:0000313" key="2">
    <source>
        <dbReference type="EMBL" id="KAK4726928.1"/>
    </source>
</evidence>
<feature type="compositionally biased region" description="Polar residues" evidence="1">
    <location>
        <begin position="61"/>
        <end position="72"/>
    </location>
</feature>
<feature type="compositionally biased region" description="Basic and acidic residues" evidence="1">
    <location>
        <begin position="78"/>
        <end position="87"/>
    </location>
</feature>
<protein>
    <submittedName>
        <fullName evidence="2">Uncharacterized protein</fullName>
    </submittedName>
</protein>
<sequence length="87" mass="9581">MAGLDDSIKLDVQLLKPPDLSTAMSVARALEQNQQLQKGQQSQTSLGSTVNLEKYAMSSVDSFNTKTSNQTPLVKRLNRAEMAERRA</sequence>
<dbReference type="Proteomes" id="UP001311915">
    <property type="component" value="Unassembled WGS sequence"/>
</dbReference>
<comment type="caution">
    <text evidence="2">The sequence shown here is derived from an EMBL/GenBank/DDBJ whole genome shotgun (WGS) entry which is preliminary data.</text>
</comment>
<name>A0AAV9LNI2_9SOLN</name>